<proteinExistence type="inferred from homology"/>
<feature type="transmembrane region" description="Helical" evidence="7">
    <location>
        <begin position="228"/>
        <end position="248"/>
    </location>
</feature>
<keyword evidence="4" id="KW-0326">Glycosidase</keyword>
<evidence type="ECO:0000313" key="9">
    <source>
        <dbReference type="EMBL" id="CRK42317.1"/>
    </source>
</evidence>
<evidence type="ECO:0000256" key="6">
    <source>
        <dbReference type="SAM" id="MobiDB-lite"/>
    </source>
</evidence>
<evidence type="ECO:0000256" key="2">
    <source>
        <dbReference type="ARBA" id="ARBA00022801"/>
    </source>
</evidence>
<dbReference type="Gene3D" id="2.60.120.260">
    <property type="entry name" value="Galactose-binding domain-like"/>
    <property type="match status" value="2"/>
</dbReference>
<evidence type="ECO:0000256" key="3">
    <source>
        <dbReference type="ARBA" id="ARBA00023277"/>
    </source>
</evidence>
<dbReference type="Pfam" id="PF20684">
    <property type="entry name" value="Fung_rhodopsin"/>
    <property type="match status" value="1"/>
</dbReference>
<feature type="region of interest" description="Disordered" evidence="6">
    <location>
        <begin position="871"/>
        <end position="895"/>
    </location>
</feature>
<evidence type="ECO:0000256" key="5">
    <source>
        <dbReference type="PIRSR" id="PIRSR606710-2"/>
    </source>
</evidence>
<dbReference type="InterPro" id="IPR006710">
    <property type="entry name" value="Glyco_hydro_43"/>
</dbReference>
<reference evidence="10" key="1">
    <citation type="submission" date="2015-05" db="EMBL/GenBank/DDBJ databases">
        <authorList>
            <person name="Fogelqvist Johan"/>
        </authorList>
    </citation>
    <scope>NUCLEOTIDE SEQUENCE [LARGE SCALE GENOMIC DNA]</scope>
</reference>
<feature type="domain" description="Rhodopsin" evidence="8">
    <location>
        <begin position="785"/>
        <end position="865"/>
    </location>
</feature>
<dbReference type="InterPro" id="IPR023296">
    <property type="entry name" value="Glyco_hydro_beta-prop_sf"/>
</dbReference>
<name>A0A0G4N785_VERLO</name>
<dbReference type="SUPFAM" id="SSF75005">
    <property type="entry name" value="Arabinanase/levansucrase/invertase"/>
    <property type="match status" value="3"/>
</dbReference>
<feature type="site" description="Important for catalytic activity, responsible for pKa modulation of the active site Glu and correct orientation of both the proton donor and substrate" evidence="5">
    <location>
        <position position="195"/>
    </location>
</feature>
<dbReference type="Proteomes" id="UP000045706">
    <property type="component" value="Unassembled WGS sequence"/>
</dbReference>
<dbReference type="CDD" id="cd08990">
    <property type="entry name" value="GH43_AXH_like"/>
    <property type="match status" value="1"/>
</dbReference>
<dbReference type="InterPro" id="IPR049326">
    <property type="entry name" value="Rhodopsin_dom_fungi"/>
</dbReference>
<feature type="transmembrane region" description="Helical" evidence="7">
    <location>
        <begin position="805"/>
        <end position="823"/>
    </location>
</feature>
<feature type="region of interest" description="Disordered" evidence="6">
    <location>
        <begin position="545"/>
        <end position="574"/>
    </location>
</feature>
<dbReference type="EMBL" id="CVQI01032828">
    <property type="protein sequence ID" value="CRK42317.1"/>
    <property type="molecule type" value="Genomic_DNA"/>
</dbReference>
<accession>A0A0G4N785</accession>
<gene>
    <name evidence="9" type="ORF">BN1723_000731</name>
</gene>
<dbReference type="AlphaFoldDB" id="A0A0G4N785"/>
<dbReference type="InterPro" id="IPR052176">
    <property type="entry name" value="Glycosyl_Hydrlase_43_Enz"/>
</dbReference>
<keyword evidence="3" id="KW-0119">Carbohydrate metabolism</keyword>
<organism evidence="9 10">
    <name type="scientific">Verticillium longisporum</name>
    <name type="common">Verticillium dahliae var. longisporum</name>
    <dbReference type="NCBI Taxonomy" id="100787"/>
    <lineage>
        <taxon>Eukaryota</taxon>
        <taxon>Fungi</taxon>
        <taxon>Dikarya</taxon>
        <taxon>Ascomycota</taxon>
        <taxon>Pezizomycotina</taxon>
        <taxon>Sordariomycetes</taxon>
        <taxon>Hypocreomycetidae</taxon>
        <taxon>Glomerellales</taxon>
        <taxon>Plectosphaerellaceae</taxon>
        <taxon>Verticillium</taxon>
    </lineage>
</organism>
<evidence type="ECO:0000256" key="7">
    <source>
        <dbReference type="SAM" id="Phobius"/>
    </source>
</evidence>
<evidence type="ECO:0000259" key="8">
    <source>
        <dbReference type="Pfam" id="PF20684"/>
    </source>
</evidence>
<sequence length="968" mass="103762">MTGLSGDFGGDQGRMKYCRLLISACVALPVFSLSLHRRQTETFVSDGNPILSDGSIYSADPAPFVVNNTVYILSGRDEAPPTTTAFIMNEWQLFSAESPDPAGGEWTLQRAVARPEVLFAWADSGGAYASQIIQGTDGRFYFFASVTQRDPGTQDAFGIGVAVSDSPTGPFTDAHPDGPIISQAVPVRNDMHNIDPVVLVDDDHRVFVYWGSFNQLRGVELGSDMTTIIGSITAVISLTGFFEAPWFMKRKETYYMLYAANNAGPDSPCTPTSYHACIAYGTASSPLGPWTFRGVILPIVSSTTSHPGVYALADGAHFLVYHTADAEGGGHFRRSIALDPLLFDDAANPPSIRPVERSETYYMLYAANNAGPDSPCTPTSYHACIAYGTASSPLGPWTFRGVVLPIVSSTTSHPGVYALADGAHFLVYHTADAEGGGHFRRSIALDPLLFDDAANPPSIRPVERSVRPALSAPRPPSRNVAPLAEPSSVPRTPVHTTSHPGVYALADGAHFLVYHTADAEGGGHFRRSIALDPLLFDDATNPPSIRPVERSVRPALSAPRPPSRNVAPLAEPSSVPRTPVQYWLAALHDERVPSTPLPPDYWSAWAGEASPRESVLTYTWNATVELNGVAVAFFADAPAGADFGVAPPREWRVEYRAADGAWKDVAAEGPYPNEVTDSPAEVGRESVLTYTWNATVELNGVAVAFFADAPAGSDFGVAPPREWRVEYRAADGAWKDVAAEGPYPNEVTDSPAEVGFATVKTTMLRAAFVGSGNGPYAAVGIKEWFAMFLPFPVLLRAQIQRRKKLVLLGLLALGVFITIIQIFRIQTVVRLANYLDSAPLIMWSTIENNLGVIVTCVPTLAPLVKAFREKSTGASSGPSQKYAVQGTGASSAARGGDFAMRSWRGRGSGVMPLGSGVDHEFGNGTSDAGSTEFILEGTGIVKKTKVVLTRDVRQEFGDDNASVSSLRR</sequence>
<comment type="similarity">
    <text evidence="1">Belongs to the glycosyl hydrolase 43 family.</text>
</comment>
<keyword evidence="7" id="KW-0472">Membrane</keyword>
<keyword evidence="2" id="KW-0378">Hydrolase</keyword>
<keyword evidence="7" id="KW-0812">Transmembrane</keyword>
<dbReference type="Pfam" id="PF04616">
    <property type="entry name" value="Glyco_hydro_43"/>
    <property type="match status" value="1"/>
</dbReference>
<feature type="region of interest" description="Disordered" evidence="6">
    <location>
        <begin position="456"/>
        <end position="495"/>
    </location>
</feature>
<evidence type="ECO:0000256" key="4">
    <source>
        <dbReference type="ARBA" id="ARBA00023295"/>
    </source>
</evidence>
<evidence type="ECO:0000256" key="1">
    <source>
        <dbReference type="ARBA" id="ARBA00009865"/>
    </source>
</evidence>
<dbReference type="PANTHER" id="PTHR43772">
    <property type="entry name" value="ENDO-1,4-BETA-XYLANASE"/>
    <property type="match status" value="1"/>
</dbReference>
<keyword evidence="7" id="KW-1133">Transmembrane helix</keyword>
<dbReference type="GO" id="GO:0005975">
    <property type="term" value="P:carbohydrate metabolic process"/>
    <property type="evidence" value="ECO:0007669"/>
    <property type="project" value="InterPro"/>
</dbReference>
<dbReference type="Gene3D" id="2.115.10.20">
    <property type="entry name" value="Glycosyl hydrolase domain, family 43"/>
    <property type="match status" value="2"/>
</dbReference>
<evidence type="ECO:0000313" key="10">
    <source>
        <dbReference type="Proteomes" id="UP000045706"/>
    </source>
</evidence>
<dbReference type="GO" id="GO:0004553">
    <property type="term" value="F:hydrolase activity, hydrolyzing O-glycosyl compounds"/>
    <property type="evidence" value="ECO:0007669"/>
    <property type="project" value="InterPro"/>
</dbReference>
<protein>
    <recommendedName>
        <fullName evidence="8">Rhodopsin domain-containing protein</fullName>
    </recommendedName>
</protein>
<dbReference type="PANTHER" id="PTHR43772:SF2">
    <property type="entry name" value="PUTATIVE (AFU_ORTHOLOGUE AFUA_2G04480)-RELATED"/>
    <property type="match status" value="1"/>
</dbReference>